<dbReference type="AlphaFoldDB" id="A0A4S4LB45"/>
<protein>
    <submittedName>
        <fullName evidence="2">Uncharacterized protein</fullName>
    </submittedName>
</protein>
<evidence type="ECO:0000313" key="3">
    <source>
        <dbReference type="Proteomes" id="UP000308199"/>
    </source>
</evidence>
<gene>
    <name evidence="2" type="ORF">EW145_g2493</name>
</gene>
<comment type="caution">
    <text evidence="2">The sequence shown here is derived from an EMBL/GenBank/DDBJ whole genome shotgun (WGS) entry which is preliminary data.</text>
</comment>
<evidence type="ECO:0000256" key="1">
    <source>
        <dbReference type="SAM" id="MobiDB-lite"/>
    </source>
</evidence>
<feature type="region of interest" description="Disordered" evidence="1">
    <location>
        <begin position="1"/>
        <end position="30"/>
    </location>
</feature>
<name>A0A4S4LB45_9AGAM</name>
<organism evidence="2 3">
    <name type="scientific">Phellinidium pouzarii</name>
    <dbReference type="NCBI Taxonomy" id="167371"/>
    <lineage>
        <taxon>Eukaryota</taxon>
        <taxon>Fungi</taxon>
        <taxon>Dikarya</taxon>
        <taxon>Basidiomycota</taxon>
        <taxon>Agaricomycotina</taxon>
        <taxon>Agaricomycetes</taxon>
        <taxon>Hymenochaetales</taxon>
        <taxon>Hymenochaetaceae</taxon>
        <taxon>Phellinidium</taxon>
    </lineage>
</organism>
<dbReference type="Proteomes" id="UP000308199">
    <property type="component" value="Unassembled WGS sequence"/>
</dbReference>
<evidence type="ECO:0000313" key="2">
    <source>
        <dbReference type="EMBL" id="THH08755.1"/>
    </source>
</evidence>
<accession>A0A4S4LB45</accession>
<dbReference type="EMBL" id="SGPK01000088">
    <property type="protein sequence ID" value="THH08755.1"/>
    <property type="molecule type" value="Genomic_DNA"/>
</dbReference>
<proteinExistence type="predicted"/>
<reference evidence="2 3" key="1">
    <citation type="submission" date="2019-02" db="EMBL/GenBank/DDBJ databases">
        <title>Genome sequencing of the rare red list fungi Phellinidium pouzarii.</title>
        <authorList>
            <person name="Buettner E."/>
            <person name="Kellner H."/>
        </authorList>
    </citation>
    <scope>NUCLEOTIDE SEQUENCE [LARGE SCALE GENOMIC DNA]</scope>
    <source>
        <strain evidence="2 3">DSM 108285</strain>
    </source>
</reference>
<dbReference type="OrthoDB" id="3188871at2759"/>
<keyword evidence="3" id="KW-1185">Reference proteome</keyword>
<sequence>MGPPSRYTHLASEPALVHPTLTPKPVDEDVDTESLTNSEWAKYHLMRLATTSSVDDFRTCASESFARQVNITVNGLHLSRDLYALQWGAAFGTSGDISFTGSVETPHVRVPMLQNAALVGLLYDAIFSNSGDRLDSVSGLVSPFNVSMSSSINIIIAEDKSLPNSTSDRRRIFSVNQVISDRNGLLTFPLREL</sequence>